<protein>
    <submittedName>
        <fullName evidence="1">Anti-sigma factor family protein</fullName>
    </submittedName>
</protein>
<proteinExistence type="predicted"/>
<reference evidence="1" key="1">
    <citation type="submission" date="2024-11" db="EMBL/GenBank/DDBJ databases">
        <authorList>
            <person name="Lucas J.A."/>
        </authorList>
    </citation>
    <scope>NUCLEOTIDE SEQUENCE</scope>
    <source>
        <strain evidence="1">Z 8.8</strain>
    </source>
</reference>
<evidence type="ECO:0000313" key="1">
    <source>
        <dbReference type="EMBL" id="MFK9082717.1"/>
    </source>
</evidence>
<gene>
    <name evidence="1" type="ORF">ACJEBM_18785</name>
</gene>
<name>A0ACC7MYU0_9PSED</name>
<dbReference type="EMBL" id="JBJHQE010000036">
    <property type="protein sequence ID" value="MFK9082717.1"/>
    <property type="molecule type" value="Genomic_DNA"/>
</dbReference>
<evidence type="ECO:0000313" key="2">
    <source>
        <dbReference type="Proteomes" id="UP001622950"/>
    </source>
</evidence>
<organism evidence="1 2">
    <name type="scientific">Pseudomonas neuropathica</name>
    <dbReference type="NCBI Taxonomy" id="2730425"/>
    <lineage>
        <taxon>Bacteria</taxon>
        <taxon>Pseudomonadati</taxon>
        <taxon>Pseudomonadota</taxon>
        <taxon>Gammaproteobacteria</taxon>
        <taxon>Pseudomonadales</taxon>
        <taxon>Pseudomonadaceae</taxon>
        <taxon>Pseudomonas</taxon>
    </lineage>
</organism>
<accession>A0ACC7MYU0</accession>
<sequence>MNAIPSDEQLVAYLDNQLDADQRAHIDAAIAQDPMLGLRLQWLARSSLPFKAAYDEVARQAPVDRLQAMLDTLPVPARPALSRRWFLAAAAGLVAGGVVADRLFLGWQSSQQTHSWRGLVADYMVLYVPETLDHLPNDEATQRAQLQTIDARLGLSLVPAKLALPRAEFKRAQILEYDGVVIAQITYLDPVHGPMALCVTHSNSGSRHFAQERRHGMNIVYWADMQHAWMLIGRNSMADLEAMAKQLRTRLSA</sequence>
<comment type="caution">
    <text evidence="1">The sequence shown here is derived from an EMBL/GenBank/DDBJ whole genome shotgun (WGS) entry which is preliminary data.</text>
</comment>
<keyword evidence="2" id="KW-1185">Reference proteome</keyword>
<dbReference type="Proteomes" id="UP001622950">
    <property type="component" value="Unassembled WGS sequence"/>
</dbReference>